<evidence type="ECO:0000313" key="4">
    <source>
        <dbReference type="Proteomes" id="UP000011124"/>
    </source>
</evidence>
<proteinExistence type="predicted"/>
<name>C9LSC4_SELS3</name>
<dbReference type="Proteomes" id="UP000003505">
    <property type="component" value="Unassembled WGS sequence"/>
</dbReference>
<evidence type="ECO:0000313" key="3">
    <source>
        <dbReference type="Proteomes" id="UP000003505"/>
    </source>
</evidence>
<dbReference type="OrthoDB" id="1633201at2"/>
<keyword evidence="4" id="KW-1185">Reference proteome</keyword>
<dbReference type="EMBL" id="CP002637">
    <property type="protein sequence ID" value="AEC00757.1"/>
    <property type="molecule type" value="Genomic_DNA"/>
</dbReference>
<gene>
    <name evidence="1" type="ordered locus">Selsp_1802</name>
    <name evidence="2" type="ORF">SELSPUOL_00348</name>
</gene>
<dbReference type="HOGENOM" id="CLU_629798_0_0_9"/>
<reference evidence="2 3" key="1">
    <citation type="submission" date="2009-09" db="EMBL/GenBank/DDBJ databases">
        <authorList>
            <person name="Weinstock G."/>
            <person name="Sodergren E."/>
            <person name="Clifton S."/>
            <person name="Fulton L."/>
            <person name="Fulton B."/>
            <person name="Courtney L."/>
            <person name="Fronick C."/>
            <person name="Harrison M."/>
            <person name="Strong C."/>
            <person name="Farmer C."/>
            <person name="Delahaunty K."/>
            <person name="Markovic C."/>
            <person name="Hall O."/>
            <person name="Minx P."/>
            <person name="Tomlinson C."/>
            <person name="Mitreva M."/>
            <person name="Nelson J."/>
            <person name="Hou S."/>
            <person name="Wollam A."/>
            <person name="Pepin K.H."/>
            <person name="Johnson M."/>
            <person name="Bhonagiri V."/>
            <person name="Nash W.E."/>
            <person name="Warren W."/>
            <person name="Chinwalla A."/>
            <person name="Mardis E.R."/>
            <person name="Wilson R.K."/>
        </authorList>
    </citation>
    <scope>NUCLEOTIDE SEQUENCE [LARGE SCALE GENOMIC DNA]</scope>
    <source>
        <strain evidence="2">ATCC 35185</strain>
        <strain evidence="3">ATCC 35185 / DSM 20758 / VPI D19B-28</strain>
    </source>
</reference>
<dbReference type="Proteomes" id="UP000011124">
    <property type="component" value="Chromosome"/>
</dbReference>
<dbReference type="KEGG" id="ssg:Selsp_1802"/>
<dbReference type="RefSeq" id="WP_006191101.1">
    <property type="nucleotide sequence ID" value="NC_015437.1"/>
</dbReference>
<organism evidence="2 3">
    <name type="scientific">Selenomonas sputigena (strain ATCC 35185 / DSM 20758 / CCUG 44933 / VPI D19B-28)</name>
    <dbReference type="NCBI Taxonomy" id="546271"/>
    <lineage>
        <taxon>Bacteria</taxon>
        <taxon>Bacillati</taxon>
        <taxon>Bacillota</taxon>
        <taxon>Negativicutes</taxon>
        <taxon>Selenomonadales</taxon>
        <taxon>Selenomonadaceae</taxon>
        <taxon>Selenomonas</taxon>
    </lineage>
</organism>
<sequence length="433" mass="47979">MMGRRARVRAFFALFVLALLWMGGGYALASGTIAAVRAEVAADGEALPPTVKVRMEKSVAAISAQLIEGKPLSSYEERRAADEATVREVFDKVLVGYSVTAVAIEPGEEAHVRVTLAPWAERVEAVEVEFSVDGVSPVIGKMAKEDLRGVETVFRQSLEGLPSAAVDWTNGVLKESLNAYMAEHLPEFRADFDVDTARRTHVALTVYPKMPVVRTIDLAMRSDTIANFALLEKRSVLQAKADEMLGVPVAFVARHEKEFARGMEEILDASGEFRTLGLKTHATIVAGEQTSVMSRSDTSRYRLRLEGWGDVGRRSADGNDITFRAHAGAMLSAADEIFVQADVLPQDFDWGWEAAYERRVFPGVFASIRYDMREHAWTTGVRAAPLPRVEVRWEYRRADHTGEAGLSYRLHDFLRAELVRDSSGGWLRLIGDF</sequence>
<reference evidence="1 4" key="2">
    <citation type="submission" date="2011-04" db="EMBL/GenBank/DDBJ databases">
        <title>The complete genome of Selenomonas sputigena DSM 20758.</title>
        <authorList>
            <consortium name="US DOE Joint Genome Institute (JGI-PGF)"/>
            <person name="Lucas S."/>
            <person name="Copeland A."/>
            <person name="Lapidus A."/>
            <person name="Bruce D."/>
            <person name="Goodwin L."/>
            <person name="Pitluck S."/>
            <person name="Peters L."/>
            <person name="Kyrpides N."/>
            <person name="Mavromatis K."/>
            <person name="Ivanova N."/>
            <person name="Ovchinnikova G."/>
            <person name="Teshima H."/>
            <person name="Detter J.C."/>
            <person name="Tapia R."/>
            <person name="Han C."/>
            <person name="Land M."/>
            <person name="Hauser L."/>
            <person name="Markowitz V."/>
            <person name="Cheng J.-F."/>
            <person name="Hugenholtz P."/>
            <person name="Woyke T."/>
            <person name="Wu D."/>
            <person name="Gronow S."/>
            <person name="Wellnitz S."/>
            <person name="Schneider S."/>
            <person name="Klenk H.-P."/>
            <person name="Eisen J.A."/>
        </authorList>
    </citation>
    <scope>NUCLEOTIDE SEQUENCE [LARGE SCALE GENOMIC DNA]</scope>
    <source>
        <strain evidence="1">ATCC 35185</strain>
        <strain evidence="4">ATCC 35185 / DSM 20758 / VPI D19B-28</strain>
    </source>
</reference>
<accession>C9LSC4</accession>
<evidence type="ECO:0000313" key="1">
    <source>
        <dbReference type="EMBL" id="AEC00757.1"/>
    </source>
</evidence>
<evidence type="ECO:0000313" key="2">
    <source>
        <dbReference type="EMBL" id="EEX78164.1"/>
    </source>
</evidence>
<dbReference type="EMBL" id="ACKP02000010">
    <property type="protein sequence ID" value="EEX78164.1"/>
    <property type="molecule type" value="Genomic_DNA"/>
</dbReference>
<dbReference type="AlphaFoldDB" id="C9LSC4"/>
<dbReference type="STRING" id="546271.Selsp_1802"/>
<dbReference type="eggNOG" id="ENOG502Z7NP">
    <property type="taxonomic scope" value="Bacteria"/>
</dbReference>
<protein>
    <submittedName>
        <fullName evidence="2">Uncharacterized protein</fullName>
    </submittedName>
</protein>